<dbReference type="AlphaFoldDB" id="K9UL83"/>
<dbReference type="RefSeq" id="WP_015161931.1">
    <property type="nucleotide sequence ID" value="NC_019697.1"/>
</dbReference>
<sequence>MLFTTGISVPRFSVKYIPTAQIKHYGLELIVMNGFDATSGLMLV</sequence>
<name>K9UL83_CHAP6</name>
<proteinExistence type="predicted"/>
<accession>K9UL83</accession>
<evidence type="ECO:0000313" key="2">
    <source>
        <dbReference type="Proteomes" id="UP000010366"/>
    </source>
</evidence>
<gene>
    <name evidence="1" type="ORF">Cha6605_4933</name>
</gene>
<keyword evidence="2" id="KW-1185">Reference proteome</keyword>
<protein>
    <submittedName>
        <fullName evidence="1">Uncharacterized protein</fullName>
    </submittedName>
</protein>
<evidence type="ECO:0000313" key="1">
    <source>
        <dbReference type="EMBL" id="AFY95842.1"/>
    </source>
</evidence>
<organism evidence="1 2">
    <name type="scientific">Chamaesiphon minutus (strain ATCC 27169 / PCC 6605)</name>
    <dbReference type="NCBI Taxonomy" id="1173020"/>
    <lineage>
        <taxon>Bacteria</taxon>
        <taxon>Bacillati</taxon>
        <taxon>Cyanobacteriota</taxon>
        <taxon>Cyanophyceae</taxon>
        <taxon>Gomontiellales</taxon>
        <taxon>Chamaesiphonaceae</taxon>
        <taxon>Chamaesiphon</taxon>
    </lineage>
</organism>
<dbReference type="EMBL" id="CP003600">
    <property type="protein sequence ID" value="AFY95842.1"/>
    <property type="molecule type" value="Genomic_DNA"/>
</dbReference>
<dbReference type="KEGG" id="cmp:Cha6605_4933"/>
<reference evidence="1 2" key="1">
    <citation type="submission" date="2012-05" db="EMBL/GenBank/DDBJ databases">
        <title>Finished chromosome of genome of Chamaesiphon sp. PCC 6605.</title>
        <authorList>
            <consortium name="US DOE Joint Genome Institute"/>
            <person name="Gugger M."/>
            <person name="Coursin T."/>
            <person name="Rippka R."/>
            <person name="Tandeau De Marsac N."/>
            <person name="Huntemann M."/>
            <person name="Wei C.-L."/>
            <person name="Han J."/>
            <person name="Detter J.C."/>
            <person name="Han C."/>
            <person name="Tapia R."/>
            <person name="Chen A."/>
            <person name="Kyrpides N."/>
            <person name="Mavromatis K."/>
            <person name="Markowitz V."/>
            <person name="Szeto E."/>
            <person name="Ivanova N."/>
            <person name="Pagani I."/>
            <person name="Pati A."/>
            <person name="Goodwin L."/>
            <person name="Nordberg H.P."/>
            <person name="Cantor M.N."/>
            <person name="Hua S.X."/>
            <person name="Woyke T."/>
            <person name="Kerfeld C.A."/>
        </authorList>
    </citation>
    <scope>NUCLEOTIDE SEQUENCE [LARGE SCALE GENOMIC DNA]</scope>
    <source>
        <strain evidence="2">ATCC 27169 / PCC 6605</strain>
    </source>
</reference>
<dbReference type="HOGENOM" id="CLU_3214075_0_0_3"/>
<dbReference type="Proteomes" id="UP000010366">
    <property type="component" value="Chromosome"/>
</dbReference>